<reference evidence="1" key="1">
    <citation type="submission" date="2020-12" db="EMBL/GenBank/DDBJ databases">
        <title>Methylobrevis albus sp. nov., isolated from fresh water lack sediment.</title>
        <authorList>
            <person name="Zou Q."/>
        </authorList>
    </citation>
    <scope>NUCLEOTIDE SEQUENCE</scope>
    <source>
        <strain evidence="1">L22</strain>
    </source>
</reference>
<dbReference type="AlphaFoldDB" id="A0A931MYC5"/>
<dbReference type="Proteomes" id="UP000631694">
    <property type="component" value="Unassembled WGS sequence"/>
</dbReference>
<dbReference type="EMBL" id="JADZLT010000039">
    <property type="protein sequence ID" value="MBH0236576.1"/>
    <property type="molecule type" value="Genomic_DNA"/>
</dbReference>
<sequence>MDEPLFQCSVLIIGARTEQATDTAAALDVRDRGDPLERTAPFAPFEYKAIVRRGQAILAQCESTFVNCI</sequence>
<evidence type="ECO:0000313" key="2">
    <source>
        <dbReference type="Proteomes" id="UP000631694"/>
    </source>
</evidence>
<comment type="caution">
    <text evidence="1">The sequence shown here is derived from an EMBL/GenBank/DDBJ whole genome shotgun (WGS) entry which is preliminary data.</text>
</comment>
<gene>
    <name evidence="1" type="ORF">I5731_01955</name>
</gene>
<protein>
    <submittedName>
        <fullName evidence="1">Uncharacterized protein</fullName>
    </submittedName>
</protein>
<organism evidence="1 2">
    <name type="scientific">Methylobrevis albus</name>
    <dbReference type="NCBI Taxonomy" id="2793297"/>
    <lineage>
        <taxon>Bacteria</taxon>
        <taxon>Pseudomonadati</taxon>
        <taxon>Pseudomonadota</taxon>
        <taxon>Alphaproteobacteria</taxon>
        <taxon>Hyphomicrobiales</taxon>
        <taxon>Pleomorphomonadaceae</taxon>
        <taxon>Methylobrevis</taxon>
    </lineage>
</organism>
<name>A0A931MYC5_9HYPH</name>
<accession>A0A931MYC5</accession>
<keyword evidence="2" id="KW-1185">Reference proteome</keyword>
<evidence type="ECO:0000313" key="1">
    <source>
        <dbReference type="EMBL" id="MBH0236576.1"/>
    </source>
</evidence>
<proteinExistence type="predicted"/>